<dbReference type="GO" id="GO:0004674">
    <property type="term" value="F:protein serine/threonine kinase activity"/>
    <property type="evidence" value="ECO:0007669"/>
    <property type="project" value="UniProtKB-EC"/>
</dbReference>
<keyword evidence="10" id="KW-0812">Transmembrane</keyword>
<keyword evidence="13" id="KW-1185">Reference proteome</keyword>
<dbReference type="EMBL" id="UZAJ01004115">
    <property type="protein sequence ID" value="VDO41801.1"/>
    <property type="molecule type" value="Genomic_DNA"/>
</dbReference>
<dbReference type="Gene3D" id="3.30.200.20">
    <property type="entry name" value="Phosphorylase Kinase, domain 1"/>
    <property type="match status" value="1"/>
</dbReference>
<evidence type="ECO:0000256" key="3">
    <source>
        <dbReference type="ARBA" id="ARBA00022679"/>
    </source>
</evidence>
<dbReference type="PANTHER" id="PTHR24418">
    <property type="entry name" value="TYROSINE-PROTEIN KINASE"/>
    <property type="match status" value="1"/>
</dbReference>
<accession>A0A183HC12</accession>
<dbReference type="Proteomes" id="UP000267606">
    <property type="component" value="Unassembled WGS sequence"/>
</dbReference>
<dbReference type="Pfam" id="PF22931">
    <property type="entry name" value="SAM_TNK"/>
    <property type="match status" value="1"/>
</dbReference>
<comment type="catalytic activity">
    <reaction evidence="8">
        <text>L-threonyl-[protein] + ATP = O-phospho-L-threonyl-[protein] + ADP + H(+)</text>
        <dbReference type="Rhea" id="RHEA:46608"/>
        <dbReference type="Rhea" id="RHEA-COMP:11060"/>
        <dbReference type="Rhea" id="RHEA-COMP:11605"/>
        <dbReference type="ChEBI" id="CHEBI:15378"/>
        <dbReference type="ChEBI" id="CHEBI:30013"/>
        <dbReference type="ChEBI" id="CHEBI:30616"/>
        <dbReference type="ChEBI" id="CHEBI:61977"/>
        <dbReference type="ChEBI" id="CHEBI:456216"/>
        <dbReference type="EC" id="2.7.11.1"/>
    </reaction>
</comment>
<organism evidence="14">
    <name type="scientific">Onchocerca flexuosa</name>
    <dbReference type="NCBI Taxonomy" id="387005"/>
    <lineage>
        <taxon>Eukaryota</taxon>
        <taxon>Metazoa</taxon>
        <taxon>Ecdysozoa</taxon>
        <taxon>Nematoda</taxon>
        <taxon>Chromadorea</taxon>
        <taxon>Rhabditida</taxon>
        <taxon>Spirurina</taxon>
        <taxon>Spiruromorpha</taxon>
        <taxon>Filarioidea</taxon>
        <taxon>Onchocercidae</taxon>
        <taxon>Onchocerca</taxon>
    </lineage>
</organism>
<dbReference type="GO" id="GO:0004715">
    <property type="term" value="F:non-membrane spanning protein tyrosine kinase activity"/>
    <property type="evidence" value="ECO:0007669"/>
    <property type="project" value="UniProtKB-EC"/>
</dbReference>
<evidence type="ECO:0000313" key="14">
    <source>
        <dbReference type="WBParaSite" id="OFLC_0000502301-mRNA-1"/>
    </source>
</evidence>
<dbReference type="AlphaFoldDB" id="A0A183HC12"/>
<keyword evidence="4 9" id="KW-0547">Nucleotide-binding</keyword>
<keyword evidence="10" id="KW-1133">Transmembrane helix</keyword>
<dbReference type="InterPro" id="IPR017441">
    <property type="entry name" value="Protein_kinase_ATP_BS"/>
</dbReference>
<protein>
    <recommendedName>
        <fullName evidence="1">non-specific protein-tyrosine kinase</fullName>
        <ecNumber evidence="1">2.7.10.2</ecNumber>
    </recommendedName>
</protein>
<dbReference type="EC" id="2.7.10.2" evidence="1"/>
<evidence type="ECO:0000256" key="6">
    <source>
        <dbReference type="ARBA" id="ARBA00022840"/>
    </source>
</evidence>
<keyword evidence="5" id="KW-0418">Kinase</keyword>
<evidence type="ECO:0000256" key="9">
    <source>
        <dbReference type="PROSITE-ProRule" id="PRU10141"/>
    </source>
</evidence>
<proteinExistence type="predicted"/>
<feature type="transmembrane region" description="Helical" evidence="10">
    <location>
        <begin position="183"/>
        <end position="207"/>
    </location>
</feature>
<evidence type="ECO:0000256" key="8">
    <source>
        <dbReference type="ARBA" id="ARBA00047899"/>
    </source>
</evidence>
<feature type="domain" description="Protein kinase" evidence="11">
    <location>
        <begin position="120"/>
        <end position="235"/>
    </location>
</feature>
<dbReference type="WBParaSite" id="OFLC_0000502301-mRNA-1">
    <property type="protein sequence ID" value="OFLC_0000502301-mRNA-1"/>
    <property type="gene ID" value="OFLC_0000502301"/>
</dbReference>
<name>A0A183HC12_9BILA</name>
<dbReference type="SUPFAM" id="SSF56112">
    <property type="entry name" value="Protein kinase-like (PK-like)"/>
    <property type="match status" value="1"/>
</dbReference>
<evidence type="ECO:0000256" key="1">
    <source>
        <dbReference type="ARBA" id="ARBA00011903"/>
    </source>
</evidence>
<reference evidence="12 13" key="2">
    <citation type="submission" date="2018-11" db="EMBL/GenBank/DDBJ databases">
        <authorList>
            <consortium name="Pathogen Informatics"/>
        </authorList>
    </citation>
    <scope>NUCLEOTIDE SEQUENCE [LARGE SCALE GENOMIC DNA]</scope>
</reference>
<dbReference type="PROSITE" id="PS00107">
    <property type="entry name" value="PROTEIN_KINASE_ATP"/>
    <property type="match status" value="1"/>
</dbReference>
<keyword evidence="7" id="KW-0829">Tyrosine-protein kinase</keyword>
<evidence type="ECO:0000256" key="10">
    <source>
        <dbReference type="SAM" id="Phobius"/>
    </source>
</evidence>
<evidence type="ECO:0000256" key="7">
    <source>
        <dbReference type="ARBA" id="ARBA00023137"/>
    </source>
</evidence>
<dbReference type="STRING" id="387005.A0A183HC12"/>
<dbReference type="PROSITE" id="PS50011">
    <property type="entry name" value="PROTEIN_KINASE_DOM"/>
    <property type="match status" value="1"/>
</dbReference>
<dbReference type="InterPro" id="IPR055175">
    <property type="entry name" value="ACK/TNK-like_SAM"/>
</dbReference>
<reference evidence="14" key="1">
    <citation type="submission" date="2016-06" db="UniProtKB">
        <authorList>
            <consortium name="WormBaseParasite"/>
        </authorList>
    </citation>
    <scope>IDENTIFICATION</scope>
</reference>
<dbReference type="InterPro" id="IPR020635">
    <property type="entry name" value="Tyr_kinase_cat_dom"/>
</dbReference>
<dbReference type="InterPro" id="IPR001245">
    <property type="entry name" value="Ser-Thr/Tyr_kinase_cat_dom"/>
</dbReference>
<dbReference type="InterPro" id="IPR000719">
    <property type="entry name" value="Prot_kinase_dom"/>
</dbReference>
<sequence length="235" mass="27004">MEGVYIEEALQDVLKETDLVNFERKLCVELQLSRLEHFDHVTDDELKSYTGLSQPAIRRLRVAIAEKKKKSKKSKGIFSSIGRKESHEVTKVLVPTRGTAEVFWPFPENGSTSLIIKEEIKLMERLGEGSFAVVKRAIWTPRTGRKLDVAVKILRDSTPEIIEDLQREVTNMQKLKHPNLIQLYGVVFSNPAMMVTFFQFALQFVFLNKHYSKNCGMTSSSSMFRHFNLLIIIIN</sequence>
<evidence type="ECO:0000259" key="11">
    <source>
        <dbReference type="PROSITE" id="PS50011"/>
    </source>
</evidence>
<dbReference type="SMART" id="SM00219">
    <property type="entry name" value="TyrKc"/>
    <property type="match status" value="1"/>
</dbReference>
<keyword evidence="6 9" id="KW-0067">ATP-binding</keyword>
<evidence type="ECO:0000256" key="4">
    <source>
        <dbReference type="ARBA" id="ARBA00022741"/>
    </source>
</evidence>
<evidence type="ECO:0000256" key="5">
    <source>
        <dbReference type="ARBA" id="ARBA00022777"/>
    </source>
</evidence>
<dbReference type="Pfam" id="PF07714">
    <property type="entry name" value="PK_Tyr_Ser-Thr"/>
    <property type="match status" value="1"/>
</dbReference>
<dbReference type="InterPro" id="IPR050198">
    <property type="entry name" value="Non-receptor_tyrosine_kinases"/>
</dbReference>
<keyword evidence="3" id="KW-0808">Transferase</keyword>
<evidence type="ECO:0000256" key="2">
    <source>
        <dbReference type="ARBA" id="ARBA00022443"/>
    </source>
</evidence>
<keyword evidence="2" id="KW-0728">SH3 domain</keyword>
<dbReference type="InterPro" id="IPR011009">
    <property type="entry name" value="Kinase-like_dom_sf"/>
</dbReference>
<keyword evidence="10" id="KW-0472">Membrane</keyword>
<evidence type="ECO:0000313" key="13">
    <source>
        <dbReference type="Proteomes" id="UP000267606"/>
    </source>
</evidence>
<evidence type="ECO:0000313" key="12">
    <source>
        <dbReference type="EMBL" id="VDO41801.1"/>
    </source>
</evidence>
<gene>
    <name evidence="12" type="ORF">OFLC_LOCUS5025</name>
</gene>
<feature type="binding site" evidence="9">
    <location>
        <position position="152"/>
    </location>
    <ligand>
        <name>ATP</name>
        <dbReference type="ChEBI" id="CHEBI:30616"/>
    </ligand>
</feature>
<dbReference type="GO" id="GO:0005524">
    <property type="term" value="F:ATP binding"/>
    <property type="evidence" value="ECO:0007669"/>
    <property type="project" value="UniProtKB-UniRule"/>
</dbReference>